<dbReference type="EMBL" id="AUZX01009049">
    <property type="protein sequence ID" value="EQD53243.1"/>
    <property type="molecule type" value="Genomic_DNA"/>
</dbReference>
<sequence length="326" mass="35681">MSNIQALDDLILVQVDVTASSLAGRAQRGIDYKAENMPPKDILSGGVRHFCDPAVNRIFNTLRKQAEVECARVGISLLKGHAVPRQAAKALDEKLRDIGAKYRTAADELATKINGYYAEWEAKHPEWISVLSRDRPDPASIRAKYEFRHVLYRMRPVTDDLDDPLNEGFGVTHGSLLDAMLNDIAKTSQELIDERFDGRTVVTSTTVSNVAEMGAKLNSFAVIDPMVLPVARLIGEVTAKIGGSRSRERLSATDTTALRGLLSLLTQPQKVRKYGAGISAEHIDGVELQVEEAVSEDADKAIVAEPQPTPEVITAPVREARTAILF</sequence>
<reference evidence="1" key="1">
    <citation type="submission" date="2013-08" db="EMBL/GenBank/DDBJ databases">
        <authorList>
            <person name="Mendez C."/>
            <person name="Richter M."/>
            <person name="Ferrer M."/>
            <person name="Sanchez J."/>
        </authorList>
    </citation>
    <scope>NUCLEOTIDE SEQUENCE</scope>
</reference>
<dbReference type="InterPro" id="IPR021496">
    <property type="entry name" value="DUF3150"/>
</dbReference>
<accession>T1A8T5</accession>
<organism evidence="1">
    <name type="scientific">mine drainage metagenome</name>
    <dbReference type="NCBI Taxonomy" id="410659"/>
    <lineage>
        <taxon>unclassified sequences</taxon>
        <taxon>metagenomes</taxon>
        <taxon>ecological metagenomes</taxon>
    </lineage>
</organism>
<comment type="caution">
    <text evidence="1">The sequence shown here is derived from an EMBL/GenBank/DDBJ whole genome shotgun (WGS) entry which is preliminary data.</text>
</comment>
<name>T1A8T5_9ZZZZ</name>
<evidence type="ECO:0008006" key="2">
    <source>
        <dbReference type="Google" id="ProtNLM"/>
    </source>
</evidence>
<dbReference type="AlphaFoldDB" id="T1A8T5"/>
<dbReference type="Pfam" id="PF11348">
    <property type="entry name" value="DUF3150"/>
    <property type="match status" value="1"/>
</dbReference>
<gene>
    <name evidence="1" type="ORF">B1A_12457</name>
</gene>
<proteinExistence type="predicted"/>
<reference evidence="1" key="2">
    <citation type="journal article" date="2014" name="ISME J.">
        <title>Microbial stratification in low pH oxic and suboxic macroscopic growths along an acid mine drainage.</title>
        <authorList>
            <person name="Mendez-Garcia C."/>
            <person name="Mesa V."/>
            <person name="Sprenger R.R."/>
            <person name="Richter M."/>
            <person name="Diez M.S."/>
            <person name="Solano J."/>
            <person name="Bargiela R."/>
            <person name="Golyshina O.V."/>
            <person name="Manteca A."/>
            <person name="Ramos J.L."/>
            <person name="Gallego J.R."/>
            <person name="Llorente I."/>
            <person name="Martins Dos Santos V.A."/>
            <person name="Jensen O.N."/>
            <person name="Pelaez A.I."/>
            <person name="Sanchez J."/>
            <person name="Ferrer M."/>
        </authorList>
    </citation>
    <scope>NUCLEOTIDE SEQUENCE</scope>
</reference>
<protein>
    <recommendedName>
        <fullName evidence="2">Cobalamine biosynthesis protein</fullName>
    </recommendedName>
</protein>
<evidence type="ECO:0000313" key="1">
    <source>
        <dbReference type="EMBL" id="EQD53243.1"/>
    </source>
</evidence>